<evidence type="ECO:0008006" key="4">
    <source>
        <dbReference type="Google" id="ProtNLM"/>
    </source>
</evidence>
<gene>
    <name evidence="2" type="ORF">AUP74_00395</name>
</gene>
<dbReference type="AlphaFoldDB" id="A0A1C9W3Y7"/>
<accession>A0A1C9W3Y7</accession>
<feature type="transmembrane region" description="Helical" evidence="1">
    <location>
        <begin position="7"/>
        <end position="24"/>
    </location>
</feature>
<sequence>MSTHKRWILVLMCLLGAISCYIYGLPQGSVVFLGLGMLFEATFWVGVSRRRRKNTK</sequence>
<keyword evidence="3" id="KW-1185">Reference proteome</keyword>
<organism evidence="2 3">
    <name type="scientific">Microbulbifer aggregans</name>
    <dbReference type="NCBI Taxonomy" id="1769779"/>
    <lineage>
        <taxon>Bacteria</taxon>
        <taxon>Pseudomonadati</taxon>
        <taxon>Pseudomonadota</taxon>
        <taxon>Gammaproteobacteria</taxon>
        <taxon>Cellvibrionales</taxon>
        <taxon>Microbulbiferaceae</taxon>
        <taxon>Microbulbifer</taxon>
    </lineage>
</organism>
<feature type="transmembrane region" description="Helical" evidence="1">
    <location>
        <begin position="30"/>
        <end position="47"/>
    </location>
</feature>
<dbReference type="PROSITE" id="PS51257">
    <property type="entry name" value="PROKAR_LIPOPROTEIN"/>
    <property type="match status" value="1"/>
</dbReference>
<dbReference type="RefSeq" id="WP_158514523.1">
    <property type="nucleotide sequence ID" value="NZ_CP014143.1"/>
</dbReference>
<keyword evidence="1" id="KW-0472">Membrane</keyword>
<name>A0A1C9W3Y7_9GAMM</name>
<keyword evidence="1" id="KW-1133">Transmembrane helix</keyword>
<dbReference type="Proteomes" id="UP000095672">
    <property type="component" value="Chromosome"/>
</dbReference>
<protein>
    <recommendedName>
        <fullName evidence="4">Lipoprotein</fullName>
    </recommendedName>
</protein>
<reference evidence="3" key="1">
    <citation type="submission" date="2016-01" db="EMBL/GenBank/DDBJ databases">
        <title>Complete genome sequence of Microbulbifer sp. CCB-MM1, a halophile isolated from Matang Mangrove Forest, Perak.</title>
        <authorList>
            <person name="Moh T.H."/>
            <person name="Dinesh B."/>
            <person name="Lau N.-S."/>
            <person name="Go F."/>
            <person name="Alexander Chong S.-C."/>
        </authorList>
    </citation>
    <scope>NUCLEOTIDE SEQUENCE [LARGE SCALE GENOMIC DNA]</scope>
    <source>
        <strain evidence="3">CCB-MM1</strain>
    </source>
</reference>
<evidence type="ECO:0000313" key="3">
    <source>
        <dbReference type="Proteomes" id="UP000095672"/>
    </source>
</evidence>
<proteinExistence type="predicted"/>
<dbReference type="KEGG" id="micc:AUP74_00395"/>
<evidence type="ECO:0000256" key="1">
    <source>
        <dbReference type="SAM" id="Phobius"/>
    </source>
</evidence>
<evidence type="ECO:0000313" key="2">
    <source>
        <dbReference type="EMBL" id="AOS95866.1"/>
    </source>
</evidence>
<dbReference type="OrthoDB" id="5741716at2"/>
<keyword evidence="1" id="KW-0812">Transmembrane</keyword>
<dbReference type="EMBL" id="CP014143">
    <property type="protein sequence ID" value="AOS95866.1"/>
    <property type="molecule type" value="Genomic_DNA"/>
</dbReference>